<evidence type="ECO:0000313" key="2">
    <source>
        <dbReference type="Proteomes" id="UP000423274"/>
    </source>
</evidence>
<dbReference type="RefSeq" id="WP_123018500.1">
    <property type="nucleotide sequence ID" value="NZ_CP022954.1"/>
</dbReference>
<dbReference type="AlphaFoldDB" id="A0AAP9KX57"/>
<proteinExistence type="predicted"/>
<accession>A0AAP9KX57</accession>
<reference evidence="1 2" key="1">
    <citation type="submission" date="2017-08" db="EMBL/GenBank/DDBJ databases">
        <title>Genome sequence, comparative genomics and functional analysis of the highly adhesive Lactobacillus paracasei Kobulty strain.</title>
        <authorList>
            <person name="Koryszewska-Baginska A."/>
            <person name="Grynberg M."/>
            <person name="Aleksandrzak-Piekarczyk T."/>
        </authorList>
    </citation>
    <scope>NUCLEOTIDE SEQUENCE [LARGE SCALE GENOMIC DNA]</scope>
    <source>
        <strain evidence="1 2">IBB3423</strain>
    </source>
</reference>
<organism evidence="1 2">
    <name type="scientific">Lacticaseibacillus paracasei subsp. paracasei</name>
    <dbReference type="NCBI Taxonomy" id="47714"/>
    <lineage>
        <taxon>Bacteria</taxon>
        <taxon>Bacillati</taxon>
        <taxon>Bacillota</taxon>
        <taxon>Bacilli</taxon>
        <taxon>Lactobacillales</taxon>
        <taxon>Lactobacillaceae</taxon>
        <taxon>Lacticaseibacillus</taxon>
    </lineage>
</organism>
<gene>
    <name evidence="1" type="ORF">LCAKO_3178</name>
</gene>
<dbReference type="Proteomes" id="UP000423274">
    <property type="component" value="Chromosome"/>
</dbReference>
<evidence type="ECO:0000313" key="1">
    <source>
        <dbReference type="EMBL" id="QGV19665.1"/>
    </source>
</evidence>
<sequence>MKRKTIPAGRLTAVLEQIHRGIERPVTVTEISKATGIPRRNIYECINLLIMQYDVPIGGVRSKGRHGIFIATNEAERAAAVTPLANSAREIQRRVNKLQQMEL</sequence>
<evidence type="ECO:0008006" key="3">
    <source>
        <dbReference type="Google" id="ProtNLM"/>
    </source>
</evidence>
<protein>
    <recommendedName>
        <fullName evidence="3">Helix-turn-helix type 11 domain-containing protein</fullName>
    </recommendedName>
</protein>
<dbReference type="EMBL" id="CP022954">
    <property type="protein sequence ID" value="QGV19665.1"/>
    <property type="molecule type" value="Genomic_DNA"/>
</dbReference>
<name>A0AAP9KX57_LACPA</name>